<proteinExistence type="predicted"/>
<organism evidence="1 2">
    <name type="scientific">Actinomadura rugatobispora</name>
    <dbReference type="NCBI Taxonomy" id="1994"/>
    <lineage>
        <taxon>Bacteria</taxon>
        <taxon>Bacillati</taxon>
        <taxon>Actinomycetota</taxon>
        <taxon>Actinomycetes</taxon>
        <taxon>Streptosporangiales</taxon>
        <taxon>Thermomonosporaceae</taxon>
        <taxon>Actinomadura</taxon>
    </lineage>
</organism>
<evidence type="ECO:0008006" key="3">
    <source>
        <dbReference type="Google" id="ProtNLM"/>
    </source>
</evidence>
<keyword evidence="2" id="KW-1185">Reference proteome</keyword>
<evidence type="ECO:0000313" key="2">
    <source>
        <dbReference type="Proteomes" id="UP001596074"/>
    </source>
</evidence>
<dbReference type="SUPFAM" id="SSF55811">
    <property type="entry name" value="Nudix"/>
    <property type="match status" value="1"/>
</dbReference>
<comment type="caution">
    <text evidence="1">The sequence shown here is derived from an EMBL/GenBank/DDBJ whole genome shotgun (WGS) entry which is preliminary data.</text>
</comment>
<dbReference type="Proteomes" id="UP001596074">
    <property type="component" value="Unassembled WGS sequence"/>
</dbReference>
<dbReference type="Gene3D" id="3.90.79.10">
    <property type="entry name" value="Nucleoside Triphosphate Pyrophosphohydrolase"/>
    <property type="match status" value="1"/>
</dbReference>
<gene>
    <name evidence="1" type="ORF">ACFPZN_09735</name>
</gene>
<dbReference type="EMBL" id="JBHSON010000011">
    <property type="protein sequence ID" value="MFC5745886.1"/>
    <property type="molecule type" value="Genomic_DNA"/>
</dbReference>
<reference evidence="2" key="1">
    <citation type="journal article" date="2019" name="Int. J. Syst. Evol. Microbiol.">
        <title>The Global Catalogue of Microorganisms (GCM) 10K type strain sequencing project: providing services to taxonomists for standard genome sequencing and annotation.</title>
        <authorList>
            <consortium name="The Broad Institute Genomics Platform"/>
            <consortium name="The Broad Institute Genome Sequencing Center for Infectious Disease"/>
            <person name="Wu L."/>
            <person name="Ma J."/>
        </authorList>
    </citation>
    <scope>NUCLEOTIDE SEQUENCE [LARGE SCALE GENOMIC DNA]</scope>
    <source>
        <strain evidence="2">KCTC 42087</strain>
    </source>
</reference>
<protein>
    <recommendedName>
        <fullName evidence="3">NUDIX domain-containing protein</fullName>
    </recommendedName>
</protein>
<evidence type="ECO:0000313" key="1">
    <source>
        <dbReference type="EMBL" id="MFC5745886.1"/>
    </source>
</evidence>
<name>A0ABW0ZS45_9ACTN</name>
<dbReference type="InterPro" id="IPR015797">
    <property type="entry name" value="NUDIX_hydrolase-like_dom_sf"/>
</dbReference>
<dbReference type="RefSeq" id="WP_378281511.1">
    <property type="nucleotide sequence ID" value="NZ_JBHSON010000011.1"/>
</dbReference>
<accession>A0ABW0ZS45</accession>
<sequence>MEREIAEETGWTVNAGPLLDMWIYQPLPEALPEGRVVIVTYGCTVLDPDIEPVVSHEHKQLGLFTAAQVPALHMPDGYKRSIGDWFARMCP</sequence>